<dbReference type="InterPro" id="IPR011990">
    <property type="entry name" value="TPR-like_helical_dom_sf"/>
</dbReference>
<gene>
    <name evidence="2" type="ORF">ALMOND_2B011278</name>
</gene>
<dbReference type="Proteomes" id="UP000327085">
    <property type="component" value="Chromosome 3"/>
</dbReference>
<keyword evidence="1" id="KW-0175">Coiled coil</keyword>
<dbReference type="PANTHER" id="PTHR47689:SF2">
    <property type="entry name" value="TETRATRICOPEPTIDE REPEAT (TPR)-LIKE SUPERFAMILY PROTEIN"/>
    <property type="match status" value="1"/>
</dbReference>
<dbReference type="FunCoup" id="A0A5E4FZM8">
    <property type="interactions" value="441"/>
</dbReference>
<dbReference type="InParanoid" id="A0A5E4FZM8"/>
<dbReference type="SMART" id="SM00028">
    <property type="entry name" value="TPR"/>
    <property type="match status" value="5"/>
</dbReference>
<dbReference type="OMA" id="ESFVCIR"/>
<feature type="coiled-coil region" evidence="1">
    <location>
        <begin position="536"/>
        <end position="563"/>
    </location>
</feature>
<dbReference type="PANTHER" id="PTHR47689">
    <property type="entry name" value="TETRATRICOPEPTIDE REPEAT (TPR)-LIKE SUPERFAMILY PROTEIN"/>
    <property type="match status" value="1"/>
</dbReference>
<evidence type="ECO:0000313" key="2">
    <source>
        <dbReference type="EMBL" id="VVA32864.1"/>
    </source>
</evidence>
<sequence>MFLRQAAANLIKRRFRLPSQTVSSTSGTTTIPLSSRTKFSYQYHGPKDFSWRMNYSHRDPRVWLFLSGNAAIIFAIHSNTVLAKDASIESSPENDTEGAEAMGLRKIEDGSVISNIHTSKWRVFTDKGRDLFLQERILCLHSFGKLEEAEKLFLLALQEAKEGFGERDPHVASACNNLAELYRVNKAYNKAEPLYLDAISILEESFGPEDIRVGSAFHNLGQFYIVQRKLEEARVSYEIKARVLGLNHTDYADTMYHLGTVLQLQGKGKDSEALIQDSIRILEDGGQGESIMCVKRMRYLAQIYMKSNRLEEAEKVQRKILHIMELTKGWNSLDTVITAEGLALILQSAGSLKEAEELLERCLDARKTLLPEDHIQIGANMLHIARVAMLNSNQLKKVDTSKAICELEKARDILNESIRIARSSLDKSMRQNRKIHSYGASGDIGKNFRVALVILLQAFDALGLLAITKQELQESKQDECLPNSEAESALLRCISTYKEFVTEMSIAEFPEVKAEYLKCLKHLLSLNGNSTTQTSQRSTRVNLQDLRDEIKRLELQLSPSRNRKI</sequence>
<protein>
    <submittedName>
        <fullName evidence="2">PREDICTED: kinesin</fullName>
    </submittedName>
</protein>
<evidence type="ECO:0000313" key="3">
    <source>
        <dbReference type="Proteomes" id="UP000327085"/>
    </source>
</evidence>
<accession>A0A5E4FZM8</accession>
<dbReference type="EMBL" id="CABIKO010000265">
    <property type="protein sequence ID" value="VVA32864.1"/>
    <property type="molecule type" value="Genomic_DNA"/>
</dbReference>
<dbReference type="Pfam" id="PF13424">
    <property type="entry name" value="TPR_12"/>
    <property type="match status" value="2"/>
</dbReference>
<dbReference type="SUPFAM" id="SSF48452">
    <property type="entry name" value="TPR-like"/>
    <property type="match status" value="2"/>
</dbReference>
<dbReference type="Gene3D" id="1.25.40.10">
    <property type="entry name" value="Tetratricopeptide repeat domain"/>
    <property type="match status" value="2"/>
</dbReference>
<dbReference type="AlphaFoldDB" id="A0A5E4FZM8"/>
<proteinExistence type="predicted"/>
<dbReference type="InterPro" id="IPR019734">
    <property type="entry name" value="TPR_rpt"/>
</dbReference>
<evidence type="ECO:0000256" key="1">
    <source>
        <dbReference type="SAM" id="Coils"/>
    </source>
</evidence>
<name>A0A5E4FZM8_PRUDU</name>
<reference evidence="3" key="1">
    <citation type="journal article" date="2020" name="Plant J.">
        <title>Transposons played a major role in the diversification between the closely related almond and peach genomes: results from the almond genome sequence.</title>
        <authorList>
            <person name="Alioto T."/>
            <person name="Alexiou K.G."/>
            <person name="Bardil A."/>
            <person name="Barteri F."/>
            <person name="Castanera R."/>
            <person name="Cruz F."/>
            <person name="Dhingra A."/>
            <person name="Duval H."/>
            <person name="Fernandez I Marti A."/>
            <person name="Frias L."/>
            <person name="Galan B."/>
            <person name="Garcia J.L."/>
            <person name="Howad W."/>
            <person name="Gomez-Garrido J."/>
            <person name="Gut M."/>
            <person name="Julca I."/>
            <person name="Morata J."/>
            <person name="Puigdomenech P."/>
            <person name="Ribeca P."/>
            <person name="Rubio Cabetas M.J."/>
            <person name="Vlasova A."/>
            <person name="Wirthensohn M."/>
            <person name="Garcia-Mas J."/>
            <person name="Gabaldon T."/>
            <person name="Casacuberta J.M."/>
            <person name="Arus P."/>
        </authorList>
    </citation>
    <scope>NUCLEOTIDE SEQUENCE [LARGE SCALE GENOMIC DNA]</scope>
    <source>
        <strain evidence="3">cv. Texas</strain>
    </source>
</reference>
<dbReference type="Gramene" id="VVA32864">
    <property type="protein sequence ID" value="VVA32864"/>
    <property type="gene ID" value="Prudul26B011278"/>
</dbReference>
<organism evidence="2 3">
    <name type="scientific">Prunus dulcis</name>
    <name type="common">Almond</name>
    <name type="synonym">Amygdalus dulcis</name>
    <dbReference type="NCBI Taxonomy" id="3755"/>
    <lineage>
        <taxon>Eukaryota</taxon>
        <taxon>Viridiplantae</taxon>
        <taxon>Streptophyta</taxon>
        <taxon>Embryophyta</taxon>
        <taxon>Tracheophyta</taxon>
        <taxon>Spermatophyta</taxon>
        <taxon>Magnoliopsida</taxon>
        <taxon>eudicotyledons</taxon>
        <taxon>Gunneridae</taxon>
        <taxon>Pentapetalae</taxon>
        <taxon>rosids</taxon>
        <taxon>fabids</taxon>
        <taxon>Rosales</taxon>
        <taxon>Rosaceae</taxon>
        <taxon>Amygdaloideae</taxon>
        <taxon>Amygdaleae</taxon>
        <taxon>Prunus</taxon>
    </lineage>
</organism>